<dbReference type="InterPro" id="IPR032344">
    <property type="entry name" value="DUF4862"/>
</dbReference>
<sequence length="322" mass="36272">MEYMIGAYATAPSTQYWDQELEHNYYQELKSLSNIIGLEHPFVGQLHPYDDEWFLKNIDCNWQFIFTSIPGVMGQLARDPHFGIASTNEAGRQAALVFYQKAQQAILKLNSYLKKEAVSHVKIHTAPKITTHTQSSIQALITSLETMQSWNWYGAKLVIEHCDAYIPGQEAEKGFMRLEDEIAAVKQVNAKLNSDIGISINWGRSAIEARDTDGPLQHIKQAYLNGLLKGIIFSGASDKIGPYGQWKDTHMPPAQALFLPCYAENSLLTMEQIKKSIQQCNYQQLDYIGAKISLSPNEASVAQRIAYIKSITALLDHVFEVQ</sequence>
<proteinExistence type="predicted"/>
<dbReference type="Pfam" id="PF16154">
    <property type="entry name" value="DUF4862"/>
    <property type="match status" value="1"/>
</dbReference>
<reference evidence="1" key="1">
    <citation type="journal article" date="2023" name="Int. J. Syst. Evol. Microbiol.">
        <title>&lt;i&gt;Shewanella septentrionalis&lt;/i&gt; sp. nov. and &lt;i&gt;Shewanella holmiensis&lt;/i&gt; sp. nov., isolated from Baltic Sea water and sediments.</title>
        <authorList>
            <person name="Martin-Rodriguez A.J."/>
            <person name="Thorell K."/>
            <person name="Joffre E."/>
            <person name="Jensie-Markopoulos S."/>
            <person name="Moore E.R.B."/>
            <person name="Sjoling A."/>
        </authorList>
    </citation>
    <scope>NUCLEOTIDE SEQUENCE</scope>
    <source>
        <strain evidence="1">SP1S2-7</strain>
    </source>
</reference>
<protein>
    <submittedName>
        <fullName evidence="1">DUF4862 family protein</fullName>
    </submittedName>
</protein>
<accession>A0A9X3AMR3</accession>
<name>A0A9X3AMR3_9GAMM</name>
<dbReference type="RefSeq" id="WP_261297640.1">
    <property type="nucleotide sequence ID" value="NZ_JAMTCD010000005.1"/>
</dbReference>
<gene>
    <name evidence="1" type="ORF">NE535_05345</name>
</gene>
<dbReference type="EMBL" id="JAMTCD010000005">
    <property type="protein sequence ID" value="MCT7941221.1"/>
    <property type="molecule type" value="Genomic_DNA"/>
</dbReference>
<comment type="caution">
    <text evidence="1">The sequence shown here is derived from an EMBL/GenBank/DDBJ whole genome shotgun (WGS) entry which is preliminary data.</text>
</comment>
<keyword evidence="2" id="KW-1185">Reference proteome</keyword>
<dbReference type="Proteomes" id="UP001155546">
    <property type="component" value="Unassembled WGS sequence"/>
</dbReference>
<evidence type="ECO:0000313" key="2">
    <source>
        <dbReference type="Proteomes" id="UP001155546"/>
    </source>
</evidence>
<dbReference type="AlphaFoldDB" id="A0A9X3AMR3"/>
<evidence type="ECO:0000313" key="1">
    <source>
        <dbReference type="EMBL" id="MCT7941221.1"/>
    </source>
</evidence>
<organism evidence="1 2">
    <name type="scientific">Shewanella holmiensis</name>
    <dbReference type="NCBI Taxonomy" id="2952222"/>
    <lineage>
        <taxon>Bacteria</taxon>
        <taxon>Pseudomonadati</taxon>
        <taxon>Pseudomonadota</taxon>
        <taxon>Gammaproteobacteria</taxon>
        <taxon>Alteromonadales</taxon>
        <taxon>Shewanellaceae</taxon>
        <taxon>Shewanella</taxon>
    </lineage>
</organism>